<dbReference type="AlphaFoldDB" id="A0A5C5YMV6"/>
<accession>A0A5C5YMV6</accession>
<name>A0A5C5YMV6_9BACT</name>
<feature type="domain" description="Tyr recombinase" evidence="3">
    <location>
        <begin position="181"/>
        <end position="391"/>
    </location>
</feature>
<dbReference type="EMBL" id="SJPJ01000002">
    <property type="protein sequence ID" value="TWT76206.1"/>
    <property type="molecule type" value="Genomic_DNA"/>
</dbReference>
<reference evidence="4 5" key="1">
    <citation type="submission" date="2019-02" db="EMBL/GenBank/DDBJ databases">
        <title>Deep-cultivation of Planctomycetes and their phenomic and genomic characterization uncovers novel biology.</title>
        <authorList>
            <person name="Wiegand S."/>
            <person name="Jogler M."/>
            <person name="Boedeker C."/>
            <person name="Pinto D."/>
            <person name="Vollmers J."/>
            <person name="Rivas-Marin E."/>
            <person name="Kohn T."/>
            <person name="Peeters S.H."/>
            <person name="Heuer A."/>
            <person name="Rast P."/>
            <person name="Oberbeckmann S."/>
            <person name="Bunk B."/>
            <person name="Jeske O."/>
            <person name="Meyerdierks A."/>
            <person name="Storesund J.E."/>
            <person name="Kallscheuer N."/>
            <person name="Luecker S."/>
            <person name="Lage O.M."/>
            <person name="Pohl T."/>
            <person name="Merkel B.J."/>
            <person name="Hornburger P."/>
            <person name="Mueller R.-W."/>
            <person name="Bruemmer F."/>
            <person name="Labrenz M."/>
            <person name="Spormann A.M."/>
            <person name="Op Den Camp H."/>
            <person name="Overmann J."/>
            <person name="Amann R."/>
            <person name="Jetten M.S.M."/>
            <person name="Mascher T."/>
            <person name="Medema M.H."/>
            <person name="Devos D.P."/>
            <person name="Kaster A.-K."/>
            <person name="Ovreas L."/>
            <person name="Rohde M."/>
            <person name="Galperin M.Y."/>
            <person name="Jogler C."/>
        </authorList>
    </citation>
    <scope>NUCLEOTIDE SEQUENCE [LARGE SCALE GENOMIC DNA]</scope>
    <source>
        <strain evidence="4 5">CA13</strain>
    </source>
</reference>
<protein>
    <submittedName>
        <fullName evidence="4">Site-specific tyrosine recombinase XerC</fullName>
    </submittedName>
</protein>
<dbReference type="CDD" id="cd00397">
    <property type="entry name" value="DNA_BRE_C"/>
    <property type="match status" value="1"/>
</dbReference>
<proteinExistence type="predicted"/>
<dbReference type="InterPro" id="IPR013762">
    <property type="entry name" value="Integrase-like_cat_sf"/>
</dbReference>
<evidence type="ECO:0000256" key="2">
    <source>
        <dbReference type="SAM" id="MobiDB-lite"/>
    </source>
</evidence>
<comment type="caution">
    <text evidence="4">The sequence shown here is derived from an EMBL/GenBank/DDBJ whole genome shotgun (WGS) entry which is preliminary data.</text>
</comment>
<keyword evidence="5" id="KW-1185">Reference proteome</keyword>
<evidence type="ECO:0000313" key="4">
    <source>
        <dbReference type="EMBL" id="TWT76206.1"/>
    </source>
</evidence>
<keyword evidence="1" id="KW-0233">DNA recombination</keyword>
<dbReference type="OrthoDB" id="254233at2"/>
<dbReference type="GO" id="GO:0003677">
    <property type="term" value="F:DNA binding"/>
    <property type="evidence" value="ECO:0007669"/>
    <property type="project" value="InterPro"/>
</dbReference>
<feature type="region of interest" description="Disordered" evidence="2">
    <location>
        <begin position="285"/>
        <end position="317"/>
    </location>
</feature>
<dbReference type="PROSITE" id="PS51898">
    <property type="entry name" value="TYR_RECOMBINASE"/>
    <property type="match status" value="1"/>
</dbReference>
<dbReference type="Gene3D" id="1.10.443.10">
    <property type="entry name" value="Intergrase catalytic core"/>
    <property type="match status" value="1"/>
</dbReference>
<evidence type="ECO:0000256" key="1">
    <source>
        <dbReference type="ARBA" id="ARBA00023172"/>
    </source>
</evidence>
<evidence type="ECO:0000313" key="5">
    <source>
        <dbReference type="Proteomes" id="UP000315010"/>
    </source>
</evidence>
<dbReference type="InterPro" id="IPR050090">
    <property type="entry name" value="Tyrosine_recombinase_XerCD"/>
</dbReference>
<organism evidence="4 5">
    <name type="scientific">Novipirellula herctigrandis</name>
    <dbReference type="NCBI Taxonomy" id="2527986"/>
    <lineage>
        <taxon>Bacteria</taxon>
        <taxon>Pseudomonadati</taxon>
        <taxon>Planctomycetota</taxon>
        <taxon>Planctomycetia</taxon>
        <taxon>Pirellulales</taxon>
        <taxon>Pirellulaceae</taxon>
        <taxon>Novipirellula</taxon>
    </lineage>
</organism>
<dbReference type="SUPFAM" id="SSF56349">
    <property type="entry name" value="DNA breaking-rejoining enzymes"/>
    <property type="match status" value="1"/>
</dbReference>
<dbReference type="PANTHER" id="PTHR30349:SF64">
    <property type="entry name" value="PROPHAGE INTEGRASE INTD-RELATED"/>
    <property type="match status" value="1"/>
</dbReference>
<dbReference type="GO" id="GO:0006310">
    <property type="term" value="P:DNA recombination"/>
    <property type="evidence" value="ECO:0007669"/>
    <property type="project" value="UniProtKB-KW"/>
</dbReference>
<evidence type="ECO:0000259" key="3">
    <source>
        <dbReference type="PROSITE" id="PS51898"/>
    </source>
</evidence>
<dbReference type="PANTHER" id="PTHR30349">
    <property type="entry name" value="PHAGE INTEGRASE-RELATED"/>
    <property type="match status" value="1"/>
</dbReference>
<dbReference type="Proteomes" id="UP000315010">
    <property type="component" value="Unassembled WGS sequence"/>
</dbReference>
<dbReference type="Pfam" id="PF00589">
    <property type="entry name" value="Phage_integrase"/>
    <property type="match status" value="1"/>
</dbReference>
<feature type="compositionally biased region" description="Basic residues" evidence="2">
    <location>
        <begin position="290"/>
        <end position="299"/>
    </location>
</feature>
<dbReference type="InterPro" id="IPR011010">
    <property type="entry name" value="DNA_brk_join_enz"/>
</dbReference>
<dbReference type="RefSeq" id="WP_146404014.1">
    <property type="nucleotide sequence ID" value="NZ_SJPJ01000002.1"/>
</dbReference>
<gene>
    <name evidence="4" type="ORF">CA13_66970</name>
</gene>
<sequence>MARPKKAIPDYRFHFSGQAIVTLDGTDFYLGPHNSPESRAKYFALLGEYNANGMKAPQQQQHQVAAPVTVRCVTGEFREHIKKKYAKNANEKRRFENLCTLLEDEYGGDPVEKFGPRKLAELRELFVASGNCRRYVNDQTRNIIRIFQHGVSAEIVDPNTLVSLNSLEPLRYGQTEARESEPRQPVAIESVRATAKLLSPTIRTMVLVQAATGMRPSEVFNLRPRDIDRSGDVWIYIPEKHKNTWRGKKRVVPIIEEVRAALTPYLLRDTDAYCFSPRESAQWYREQRTANRKTNRRWGTKPGDKRKADPKRRPGVKFTKDSYRRAIKRKAEQANVEHWTPYQLRHLAASVVCEHLGLELTQSLLGHSHTAQTEHYVRVAQSKAIQAAKAAPKIS</sequence>
<dbReference type="InterPro" id="IPR002104">
    <property type="entry name" value="Integrase_catalytic"/>
</dbReference>
<dbReference type="GO" id="GO:0015074">
    <property type="term" value="P:DNA integration"/>
    <property type="evidence" value="ECO:0007669"/>
    <property type="project" value="InterPro"/>
</dbReference>